<dbReference type="EMBL" id="FOFR01000023">
    <property type="protein sequence ID" value="SES15342.1"/>
    <property type="molecule type" value="Genomic_DNA"/>
</dbReference>
<reference evidence="2" key="1">
    <citation type="submission" date="2016-10" db="EMBL/GenBank/DDBJ databases">
        <authorList>
            <person name="Varghese N."/>
            <person name="Submissions S."/>
        </authorList>
    </citation>
    <scope>NUCLEOTIDE SEQUENCE [LARGE SCALE GENOMIC DNA]</scope>
    <source>
        <strain evidence="2">CGMCC 4.3525</strain>
    </source>
</reference>
<protein>
    <submittedName>
        <fullName evidence="1">Uncharacterized protein</fullName>
    </submittedName>
</protein>
<dbReference type="Proteomes" id="UP000199352">
    <property type="component" value="Unassembled WGS sequence"/>
</dbReference>
<dbReference type="AlphaFoldDB" id="A0A1H9V100"/>
<keyword evidence="2" id="KW-1185">Reference proteome</keyword>
<organism evidence="1 2">
    <name type="scientific">Lentzea xinjiangensis</name>
    <dbReference type="NCBI Taxonomy" id="402600"/>
    <lineage>
        <taxon>Bacteria</taxon>
        <taxon>Bacillati</taxon>
        <taxon>Actinomycetota</taxon>
        <taxon>Actinomycetes</taxon>
        <taxon>Pseudonocardiales</taxon>
        <taxon>Pseudonocardiaceae</taxon>
        <taxon>Lentzea</taxon>
    </lineage>
</organism>
<evidence type="ECO:0000313" key="2">
    <source>
        <dbReference type="Proteomes" id="UP000199352"/>
    </source>
</evidence>
<gene>
    <name evidence="1" type="ORF">SAMN05216188_12395</name>
</gene>
<sequence>MRPRLIDRASQIQNPRSALLLQPLVSDELLDGIDIPVGVRARNWRLEHEVHGSSVLSDRVGSTRNFLSTQVNLVRDEVRDTTWCSIIEGGSLVLVRIDEKGESRRTIAENDVWRSHLVLDKFTGEPILCWITANPDGRALWFQGELVPTATHHPDFPFVALNQVPIGHVQSSPPSFGILTYKCRDSGRLHYRMFEGRDLGPEVEVGVQATVGGLSCAMSEAAVIGRIDAVDGDRVVPMISLATDRQGVFEDFEAVELPYTEPFRTMPASGPPTTDFRGHFHVPIAVADENEAIALDLVLDEALVEAVTVPTNSPQSSRAVTQAFPKKDGLGRFGDGVSDGLGIIMVALADSLLYTSNSQAGGIHFPEKAHLNHEMPKVAAFSSTECYTGGRQPNVVSMDYVYLEADEEGLPLSRELHFETWDMPLPVPQVTAIAEGSDITVTIEKDANFEAGRTTFELDPAVQVRGVEVVDDRHARVRTVGDVRPGQRIGFEVRSRFYHHHGDAVIT</sequence>
<proteinExistence type="predicted"/>
<name>A0A1H9V100_9PSEU</name>
<evidence type="ECO:0000313" key="1">
    <source>
        <dbReference type="EMBL" id="SES15342.1"/>
    </source>
</evidence>
<accession>A0A1H9V100</accession>